<dbReference type="Proteomes" id="UP000015106">
    <property type="component" value="Chromosome 2"/>
</dbReference>
<name>A0A8R7TFM3_TRIUA</name>
<proteinExistence type="predicted"/>
<dbReference type="InterPro" id="IPR055411">
    <property type="entry name" value="LRR_FXL15/At3g58940/PEG3-like"/>
</dbReference>
<evidence type="ECO:0000313" key="3">
    <source>
        <dbReference type="Proteomes" id="UP000015106"/>
    </source>
</evidence>
<dbReference type="Pfam" id="PF00646">
    <property type="entry name" value="F-box"/>
    <property type="match status" value="1"/>
</dbReference>
<dbReference type="InterPro" id="IPR001810">
    <property type="entry name" value="F-box_dom"/>
</dbReference>
<sequence length="478" mass="53810">MSQKKTKVDAVLEGETYGAGTVTAHVDRLSDLPDALLHKVMSFLRAWEVARTCVLSRRWRNLWASAPCLDLRVCCKARHGRLPMRLARFANHFLLLREVSAPLDTLRLLSSPTSSVDDDSVLYSPKYDDDGDYCSTDVDMWIRAAINRRARFIQLSHHPRDDAFSDLEHVPFISCHLKHLHLSGTMLRDKTLMQLSSQCPSLEVLELKECFLYAPQISSASLISLTMVECRIMADLSIAAPSLVSLCCVIPYHRAPSFENLGSLATGTIMLNDSFLHDKFEYKYKDRDEDAFECDSGDDSDSDDDHCDSDTDTDLRTSDILDGAKVLGGQNVIRSLSNATSLDLIADAGELILNRELEICQIFSNLKVLTLGEWCMAADFYPLVSFLQHAPNLESLFLKLKTDHEEIEDNIRLEGISFACKNLTMVKIKCPKDDERVPVLTQMFMANGIPIEKIDVCHRQTRKTCHQSLALRRGYAAL</sequence>
<dbReference type="Gene3D" id="3.80.10.10">
    <property type="entry name" value="Ribonuclease Inhibitor"/>
    <property type="match status" value="1"/>
</dbReference>
<dbReference type="Gramene" id="TuG1812G0200001988.01.T02">
    <property type="protein sequence ID" value="TuG1812G0200001988.01.T02"/>
    <property type="gene ID" value="TuG1812G0200001988.01"/>
</dbReference>
<feature type="domain" description="F-box" evidence="1">
    <location>
        <begin position="26"/>
        <end position="62"/>
    </location>
</feature>
<dbReference type="EnsemblPlants" id="TuG1812G0200001988.01.T02">
    <property type="protein sequence ID" value="TuG1812G0200001988.01.T02"/>
    <property type="gene ID" value="TuG1812G0200001988.01"/>
</dbReference>
<reference evidence="3" key="1">
    <citation type="journal article" date="2013" name="Nature">
        <title>Draft genome of the wheat A-genome progenitor Triticum urartu.</title>
        <authorList>
            <person name="Ling H.Q."/>
            <person name="Zhao S."/>
            <person name="Liu D."/>
            <person name="Wang J."/>
            <person name="Sun H."/>
            <person name="Zhang C."/>
            <person name="Fan H."/>
            <person name="Li D."/>
            <person name="Dong L."/>
            <person name="Tao Y."/>
            <person name="Gao C."/>
            <person name="Wu H."/>
            <person name="Li Y."/>
            <person name="Cui Y."/>
            <person name="Guo X."/>
            <person name="Zheng S."/>
            <person name="Wang B."/>
            <person name="Yu K."/>
            <person name="Liang Q."/>
            <person name="Yang W."/>
            <person name="Lou X."/>
            <person name="Chen J."/>
            <person name="Feng M."/>
            <person name="Jian J."/>
            <person name="Zhang X."/>
            <person name="Luo G."/>
            <person name="Jiang Y."/>
            <person name="Liu J."/>
            <person name="Wang Z."/>
            <person name="Sha Y."/>
            <person name="Zhang B."/>
            <person name="Wu H."/>
            <person name="Tang D."/>
            <person name="Shen Q."/>
            <person name="Xue P."/>
            <person name="Zou S."/>
            <person name="Wang X."/>
            <person name="Liu X."/>
            <person name="Wang F."/>
            <person name="Yang Y."/>
            <person name="An X."/>
            <person name="Dong Z."/>
            <person name="Zhang K."/>
            <person name="Zhang X."/>
            <person name="Luo M.C."/>
            <person name="Dvorak J."/>
            <person name="Tong Y."/>
            <person name="Wang J."/>
            <person name="Yang H."/>
            <person name="Li Z."/>
            <person name="Wang D."/>
            <person name="Zhang A."/>
            <person name="Wang J."/>
        </authorList>
    </citation>
    <scope>NUCLEOTIDE SEQUENCE</scope>
    <source>
        <strain evidence="3">cv. G1812</strain>
    </source>
</reference>
<keyword evidence="3" id="KW-1185">Reference proteome</keyword>
<dbReference type="PROSITE" id="PS50181">
    <property type="entry name" value="FBOX"/>
    <property type="match status" value="1"/>
</dbReference>
<reference evidence="2" key="2">
    <citation type="submission" date="2018-03" db="EMBL/GenBank/DDBJ databases">
        <title>The Triticum urartu genome reveals the dynamic nature of wheat genome evolution.</title>
        <authorList>
            <person name="Ling H."/>
            <person name="Ma B."/>
            <person name="Shi X."/>
            <person name="Liu H."/>
            <person name="Dong L."/>
            <person name="Sun H."/>
            <person name="Cao Y."/>
            <person name="Gao Q."/>
            <person name="Zheng S."/>
            <person name="Li Y."/>
            <person name="Yu Y."/>
            <person name="Du H."/>
            <person name="Qi M."/>
            <person name="Li Y."/>
            <person name="Yu H."/>
            <person name="Cui Y."/>
            <person name="Wang N."/>
            <person name="Chen C."/>
            <person name="Wu H."/>
            <person name="Zhao Y."/>
            <person name="Zhang J."/>
            <person name="Li Y."/>
            <person name="Zhou W."/>
            <person name="Zhang B."/>
            <person name="Hu W."/>
            <person name="Eijk M."/>
            <person name="Tang J."/>
            <person name="Witsenboer H."/>
            <person name="Zhao S."/>
            <person name="Li Z."/>
            <person name="Zhang A."/>
            <person name="Wang D."/>
            <person name="Liang C."/>
        </authorList>
    </citation>
    <scope>NUCLEOTIDE SEQUENCE [LARGE SCALE GENOMIC DNA]</scope>
    <source>
        <strain evidence="2">cv. G1812</strain>
    </source>
</reference>
<evidence type="ECO:0000313" key="2">
    <source>
        <dbReference type="EnsemblPlants" id="TuG1812G0200001988.01.T02"/>
    </source>
</evidence>
<dbReference type="Pfam" id="PF24758">
    <property type="entry name" value="LRR_At5g56370"/>
    <property type="match status" value="1"/>
</dbReference>
<accession>A0A8R7TFM3</accession>
<dbReference type="PANTHER" id="PTHR34223:SF40">
    <property type="entry name" value="OS08G0197800 PROTEIN"/>
    <property type="match status" value="1"/>
</dbReference>
<dbReference type="InterPro" id="IPR032675">
    <property type="entry name" value="LRR_dom_sf"/>
</dbReference>
<protein>
    <recommendedName>
        <fullName evidence="1">F-box domain-containing protein</fullName>
    </recommendedName>
</protein>
<dbReference type="SUPFAM" id="SSF81383">
    <property type="entry name" value="F-box domain"/>
    <property type="match status" value="1"/>
</dbReference>
<dbReference type="InterPro" id="IPR036047">
    <property type="entry name" value="F-box-like_dom_sf"/>
</dbReference>
<dbReference type="InterPro" id="IPR053197">
    <property type="entry name" value="F-box_SCFL_complex_component"/>
</dbReference>
<dbReference type="AlphaFoldDB" id="A0A8R7TFM3"/>
<reference evidence="2" key="3">
    <citation type="submission" date="2022-06" db="UniProtKB">
        <authorList>
            <consortium name="EnsemblPlants"/>
        </authorList>
    </citation>
    <scope>IDENTIFICATION</scope>
</reference>
<dbReference type="SUPFAM" id="SSF52047">
    <property type="entry name" value="RNI-like"/>
    <property type="match status" value="1"/>
</dbReference>
<dbReference type="PANTHER" id="PTHR34223">
    <property type="entry name" value="OS11G0201299 PROTEIN"/>
    <property type="match status" value="1"/>
</dbReference>
<dbReference type="InterPro" id="IPR053781">
    <property type="entry name" value="F-box_AtFBL13-like"/>
</dbReference>
<evidence type="ECO:0000259" key="1">
    <source>
        <dbReference type="PROSITE" id="PS50181"/>
    </source>
</evidence>
<dbReference type="Gene3D" id="1.20.1280.50">
    <property type="match status" value="1"/>
</dbReference>
<dbReference type="CDD" id="cd22160">
    <property type="entry name" value="F-box_AtFBL13-like"/>
    <property type="match status" value="1"/>
</dbReference>
<organism evidence="2 3">
    <name type="scientific">Triticum urartu</name>
    <name type="common">Red wild einkorn</name>
    <name type="synonym">Crithodium urartu</name>
    <dbReference type="NCBI Taxonomy" id="4572"/>
    <lineage>
        <taxon>Eukaryota</taxon>
        <taxon>Viridiplantae</taxon>
        <taxon>Streptophyta</taxon>
        <taxon>Embryophyta</taxon>
        <taxon>Tracheophyta</taxon>
        <taxon>Spermatophyta</taxon>
        <taxon>Magnoliopsida</taxon>
        <taxon>Liliopsida</taxon>
        <taxon>Poales</taxon>
        <taxon>Poaceae</taxon>
        <taxon>BOP clade</taxon>
        <taxon>Pooideae</taxon>
        <taxon>Triticodae</taxon>
        <taxon>Triticeae</taxon>
        <taxon>Triticinae</taxon>
        <taxon>Triticum</taxon>
    </lineage>
</organism>